<evidence type="ECO:0000256" key="2">
    <source>
        <dbReference type="SAM" id="SignalP"/>
    </source>
</evidence>
<accession>A0A0N4Z1A0</accession>
<evidence type="ECO:0000256" key="1">
    <source>
        <dbReference type="SAM" id="Phobius"/>
    </source>
</evidence>
<dbReference type="AlphaFoldDB" id="A0A0N4Z1A0"/>
<feature type="transmembrane region" description="Helical" evidence="1">
    <location>
        <begin position="152"/>
        <end position="171"/>
    </location>
</feature>
<dbReference type="WBParaSite" id="PTRK_0000047500.1">
    <property type="protein sequence ID" value="PTRK_0000047500.1"/>
    <property type="gene ID" value="PTRK_0000047500"/>
</dbReference>
<keyword evidence="1" id="KW-0812">Transmembrane</keyword>
<reference evidence="4" key="1">
    <citation type="submission" date="2017-02" db="UniProtKB">
        <authorList>
            <consortium name="WormBaseParasite"/>
        </authorList>
    </citation>
    <scope>IDENTIFICATION</scope>
</reference>
<evidence type="ECO:0000313" key="4">
    <source>
        <dbReference type="WBParaSite" id="PTRK_0000047500.1"/>
    </source>
</evidence>
<keyword evidence="1" id="KW-1133">Transmembrane helix</keyword>
<protein>
    <submittedName>
        <fullName evidence="4">Uncharacterized protein</fullName>
    </submittedName>
</protein>
<name>A0A0N4Z1A0_PARTI</name>
<sequence length="173" mass="19798">MRFIIFLLHIFTFPLIKGEMECISQFELYVGSLFYSSVYEQTATCDRCATFQGYVKGEKELKGKYSGCLDQLEWILGDLMEQNPFKIHGICGISGNGYSLVNEPYEFQEYNVTTTCTSEKSSKFINVDTQIRESGPIHAAMTSNTMSGERKITMYMVLYSILQIIISFYYTTS</sequence>
<keyword evidence="1" id="KW-0472">Membrane</keyword>
<dbReference type="Proteomes" id="UP000038045">
    <property type="component" value="Unplaced"/>
</dbReference>
<feature type="chain" id="PRO_5005890970" evidence="2">
    <location>
        <begin position="19"/>
        <end position="173"/>
    </location>
</feature>
<keyword evidence="3" id="KW-1185">Reference proteome</keyword>
<feature type="signal peptide" evidence="2">
    <location>
        <begin position="1"/>
        <end position="18"/>
    </location>
</feature>
<evidence type="ECO:0000313" key="3">
    <source>
        <dbReference type="Proteomes" id="UP000038045"/>
    </source>
</evidence>
<proteinExistence type="predicted"/>
<keyword evidence="2" id="KW-0732">Signal</keyword>
<organism evidence="3 4">
    <name type="scientific">Parastrongyloides trichosuri</name>
    <name type="common">Possum-specific nematode worm</name>
    <dbReference type="NCBI Taxonomy" id="131310"/>
    <lineage>
        <taxon>Eukaryota</taxon>
        <taxon>Metazoa</taxon>
        <taxon>Ecdysozoa</taxon>
        <taxon>Nematoda</taxon>
        <taxon>Chromadorea</taxon>
        <taxon>Rhabditida</taxon>
        <taxon>Tylenchina</taxon>
        <taxon>Panagrolaimomorpha</taxon>
        <taxon>Strongyloidoidea</taxon>
        <taxon>Strongyloididae</taxon>
        <taxon>Parastrongyloides</taxon>
    </lineage>
</organism>